<dbReference type="Gene3D" id="2.60.120.10">
    <property type="entry name" value="Jelly Rolls"/>
    <property type="match status" value="1"/>
</dbReference>
<name>B8JG18_ANAD2</name>
<keyword evidence="4" id="KW-1185">Reference proteome</keyword>
<sequence length="159" mass="17189">MSPPAPPIALEAATAPSRKGAQLVPEPFATRLARRVKHALGDPFGLKAFGVNLMRLPAGDTSAIHHRHTVQDEFVYVLEGHPTLVTDDGDVQLAPGMCAGFPASGRAHHLENRTQQDVVVLEVGDRATGDQVIYPMDDLMLVPGPDGRRRFVHKDGTPY</sequence>
<dbReference type="EMBL" id="CP001359">
    <property type="protein sequence ID" value="ACL66421.1"/>
    <property type="molecule type" value="Genomic_DNA"/>
</dbReference>
<gene>
    <name evidence="3" type="ordered locus">A2cp1_3086</name>
</gene>
<protein>
    <submittedName>
        <fullName evidence="3">Cupin 2 conserved barrel domain protein</fullName>
    </submittedName>
</protein>
<dbReference type="CDD" id="cd02224">
    <property type="entry name" value="cupin_SPO2919-like"/>
    <property type="match status" value="1"/>
</dbReference>
<evidence type="ECO:0000259" key="2">
    <source>
        <dbReference type="Pfam" id="PF07883"/>
    </source>
</evidence>
<dbReference type="InterPro" id="IPR014710">
    <property type="entry name" value="RmlC-like_jellyroll"/>
</dbReference>
<accession>B8JG18</accession>
<dbReference type="HOGENOM" id="CLU_139002_0_0_7"/>
<dbReference type="PANTHER" id="PTHR35848">
    <property type="entry name" value="OXALATE-BINDING PROTEIN"/>
    <property type="match status" value="1"/>
</dbReference>
<dbReference type="RefSeq" id="WP_012634146.1">
    <property type="nucleotide sequence ID" value="NC_011891.1"/>
</dbReference>
<dbReference type="PANTHER" id="PTHR35848:SF9">
    <property type="entry name" value="SLL1358 PROTEIN"/>
    <property type="match status" value="1"/>
</dbReference>
<dbReference type="InterPro" id="IPR013096">
    <property type="entry name" value="Cupin_2"/>
</dbReference>
<evidence type="ECO:0000313" key="4">
    <source>
        <dbReference type="Proteomes" id="UP000007089"/>
    </source>
</evidence>
<dbReference type="Pfam" id="PF07883">
    <property type="entry name" value="Cupin_2"/>
    <property type="match status" value="1"/>
</dbReference>
<reference evidence="3" key="1">
    <citation type="submission" date="2009-01" db="EMBL/GenBank/DDBJ databases">
        <title>Complete sequence of Anaeromyxobacter dehalogenans 2CP-1.</title>
        <authorList>
            <consortium name="US DOE Joint Genome Institute"/>
            <person name="Lucas S."/>
            <person name="Copeland A."/>
            <person name="Lapidus A."/>
            <person name="Glavina del Rio T."/>
            <person name="Dalin E."/>
            <person name="Tice H."/>
            <person name="Bruce D."/>
            <person name="Goodwin L."/>
            <person name="Pitluck S."/>
            <person name="Saunders E."/>
            <person name="Brettin T."/>
            <person name="Detter J.C."/>
            <person name="Han C."/>
            <person name="Larimer F."/>
            <person name="Land M."/>
            <person name="Hauser L."/>
            <person name="Kyrpides N."/>
            <person name="Ovchinnikova G."/>
            <person name="Beliaev A.S."/>
            <person name="Richardson P."/>
        </authorList>
    </citation>
    <scope>NUCLEOTIDE SEQUENCE</scope>
    <source>
        <strain evidence="3">2CP-1</strain>
    </source>
</reference>
<dbReference type="InterPro" id="IPR051610">
    <property type="entry name" value="GPI/OXD"/>
</dbReference>
<dbReference type="Proteomes" id="UP000007089">
    <property type="component" value="Chromosome"/>
</dbReference>
<dbReference type="SUPFAM" id="SSF51182">
    <property type="entry name" value="RmlC-like cupins"/>
    <property type="match status" value="1"/>
</dbReference>
<evidence type="ECO:0000313" key="3">
    <source>
        <dbReference type="EMBL" id="ACL66421.1"/>
    </source>
</evidence>
<dbReference type="AlphaFoldDB" id="B8JG18"/>
<keyword evidence="1" id="KW-0479">Metal-binding</keyword>
<feature type="domain" description="Cupin type-2" evidence="2">
    <location>
        <begin position="53"/>
        <end position="123"/>
    </location>
</feature>
<dbReference type="InterPro" id="IPR011051">
    <property type="entry name" value="RmlC_Cupin_sf"/>
</dbReference>
<organism evidence="3 4">
    <name type="scientific">Anaeromyxobacter dehalogenans (strain ATCC BAA-258 / DSM 21875 / 2CP-1)</name>
    <dbReference type="NCBI Taxonomy" id="455488"/>
    <lineage>
        <taxon>Bacteria</taxon>
        <taxon>Pseudomonadati</taxon>
        <taxon>Myxococcota</taxon>
        <taxon>Myxococcia</taxon>
        <taxon>Myxococcales</taxon>
        <taxon>Cystobacterineae</taxon>
        <taxon>Anaeromyxobacteraceae</taxon>
        <taxon>Anaeromyxobacter</taxon>
    </lineage>
</organism>
<dbReference type="GO" id="GO:0046872">
    <property type="term" value="F:metal ion binding"/>
    <property type="evidence" value="ECO:0007669"/>
    <property type="project" value="UniProtKB-KW"/>
</dbReference>
<evidence type="ECO:0000256" key="1">
    <source>
        <dbReference type="ARBA" id="ARBA00022723"/>
    </source>
</evidence>
<dbReference type="KEGG" id="acp:A2cp1_3086"/>
<proteinExistence type="predicted"/>